<dbReference type="AlphaFoldDB" id="A0ABD5IPH9"/>
<feature type="domain" description="DUF6531" evidence="1">
    <location>
        <begin position="12"/>
        <end position="86"/>
    </location>
</feature>
<reference evidence="2 3" key="1">
    <citation type="submission" date="2023-11" db="EMBL/GenBank/DDBJ databases">
        <title>Detection of rare carbapenemases in Enterobacterales - comparison of two colorimetric and two CIM-based carbapenemase assays.</title>
        <authorList>
            <person name="Schaffarczyk L."/>
            <person name="Noster J."/>
            <person name="Stelzer Y."/>
            <person name="Sattler J."/>
            <person name="Gatermann S."/>
            <person name="Hamprecht A."/>
        </authorList>
    </citation>
    <scope>NUCLEOTIDE SEQUENCE [LARGE SCALE GENOMIC DNA]</scope>
    <source>
        <strain evidence="2 3">CIM-Carb-136</strain>
    </source>
</reference>
<dbReference type="RefSeq" id="WP_319858085.1">
    <property type="nucleotide sequence ID" value="NZ_JAXABG010000089.1"/>
</dbReference>
<proteinExistence type="predicted"/>
<dbReference type="InterPro" id="IPR045351">
    <property type="entry name" value="DUF6531"/>
</dbReference>
<name>A0ABD5IPH9_SERMA</name>
<evidence type="ECO:0000313" key="3">
    <source>
        <dbReference type="Proteomes" id="UP001275057"/>
    </source>
</evidence>
<protein>
    <submittedName>
        <fullName evidence="2">DUF6531 domain-containing protein</fullName>
    </submittedName>
</protein>
<gene>
    <name evidence="2" type="ORF">SJ435_27105</name>
</gene>
<dbReference type="Pfam" id="PF20148">
    <property type="entry name" value="DUF6531"/>
    <property type="match status" value="1"/>
</dbReference>
<comment type="caution">
    <text evidence="2">The sequence shown here is derived from an EMBL/GenBank/DDBJ whole genome shotgun (WGS) entry which is preliminary data.</text>
</comment>
<evidence type="ECO:0000313" key="2">
    <source>
        <dbReference type="EMBL" id="MDX7086037.1"/>
    </source>
</evidence>
<organism evidence="2 3">
    <name type="scientific">Serratia marcescens</name>
    <dbReference type="NCBI Taxonomy" id="615"/>
    <lineage>
        <taxon>Bacteria</taxon>
        <taxon>Pseudomonadati</taxon>
        <taxon>Pseudomonadota</taxon>
        <taxon>Gammaproteobacteria</taxon>
        <taxon>Enterobacterales</taxon>
        <taxon>Yersiniaceae</taxon>
        <taxon>Serratia</taxon>
    </lineage>
</organism>
<accession>A0ABD5IPH9</accession>
<evidence type="ECO:0000259" key="1">
    <source>
        <dbReference type="Pfam" id="PF20148"/>
    </source>
</evidence>
<sequence length="87" mass="9919">MGRGLHCEFGFEPVNLNTGNFYMDQSDATMNELNGEFSITRSYNSKGTDQHSMFGRGWSFNYDQSLSQMEDGSLLYMRGDGSYLIFD</sequence>
<dbReference type="EMBL" id="JAXABG010000089">
    <property type="protein sequence ID" value="MDX7086037.1"/>
    <property type="molecule type" value="Genomic_DNA"/>
</dbReference>
<feature type="non-terminal residue" evidence="2">
    <location>
        <position position="87"/>
    </location>
</feature>
<dbReference type="Proteomes" id="UP001275057">
    <property type="component" value="Unassembled WGS sequence"/>
</dbReference>